<evidence type="ECO:0000313" key="1">
    <source>
        <dbReference type="EMBL" id="PPS03196.1"/>
    </source>
</evidence>
<dbReference type="EMBL" id="KZ664792">
    <property type="protein sequence ID" value="PPS03196.1"/>
    <property type="molecule type" value="Genomic_DNA"/>
</dbReference>
<organism evidence="1 2">
    <name type="scientific">Gossypium barbadense</name>
    <name type="common">Sea Island cotton</name>
    <name type="synonym">Hibiscus barbadensis</name>
    <dbReference type="NCBI Taxonomy" id="3634"/>
    <lineage>
        <taxon>Eukaryota</taxon>
        <taxon>Viridiplantae</taxon>
        <taxon>Streptophyta</taxon>
        <taxon>Embryophyta</taxon>
        <taxon>Tracheophyta</taxon>
        <taxon>Spermatophyta</taxon>
        <taxon>Magnoliopsida</taxon>
        <taxon>eudicotyledons</taxon>
        <taxon>Gunneridae</taxon>
        <taxon>Pentapetalae</taxon>
        <taxon>rosids</taxon>
        <taxon>malvids</taxon>
        <taxon>Malvales</taxon>
        <taxon>Malvaceae</taxon>
        <taxon>Malvoideae</taxon>
        <taxon>Gossypium</taxon>
    </lineage>
</organism>
<proteinExistence type="predicted"/>
<gene>
    <name evidence="1" type="ORF">GOBAR_AA17465</name>
</gene>
<sequence length="158" mass="17094">MSSSLHLSVIPGIHEHVSWEKEVINQQNVEVFHELDKKAHALEETLGEEPKATSSRAVRRSTKAASDYGCKGCEVEAGPVDQGADAWLICQYCSQCHHGNCKRMMSAYLVYGSMEHRGSDCPRRAIVVQDQPNIVVPIAPTSARGRDHGGGANAKGAG</sequence>
<name>A0A2P5XIL5_GOSBA</name>
<evidence type="ECO:0000313" key="2">
    <source>
        <dbReference type="Proteomes" id="UP000239757"/>
    </source>
</evidence>
<protein>
    <submittedName>
        <fullName evidence="1">Uncharacterized protein</fullName>
    </submittedName>
</protein>
<dbReference type="AlphaFoldDB" id="A0A2P5XIL5"/>
<dbReference type="OrthoDB" id="10657041at2759"/>
<accession>A0A2P5XIL5</accession>
<reference evidence="1 2" key="1">
    <citation type="submission" date="2015-01" db="EMBL/GenBank/DDBJ databases">
        <title>Genome of allotetraploid Gossypium barbadense reveals genomic plasticity and fiber elongation in cotton evolution.</title>
        <authorList>
            <person name="Chen X."/>
            <person name="Liu X."/>
            <person name="Zhao B."/>
            <person name="Zheng H."/>
            <person name="Hu Y."/>
            <person name="Lu G."/>
            <person name="Yang C."/>
            <person name="Chen J."/>
            <person name="Shan C."/>
            <person name="Zhang L."/>
            <person name="Zhou Y."/>
            <person name="Wang L."/>
            <person name="Guo W."/>
            <person name="Bai Y."/>
            <person name="Ruan J."/>
            <person name="Shangguan X."/>
            <person name="Mao Y."/>
            <person name="Jiang J."/>
            <person name="Zhu Y."/>
            <person name="Lei J."/>
            <person name="Kang H."/>
            <person name="Chen S."/>
            <person name="He X."/>
            <person name="Wang R."/>
            <person name="Wang Y."/>
            <person name="Chen J."/>
            <person name="Wang L."/>
            <person name="Yu S."/>
            <person name="Wang B."/>
            <person name="Wei J."/>
            <person name="Song S."/>
            <person name="Lu X."/>
            <person name="Gao Z."/>
            <person name="Gu W."/>
            <person name="Deng X."/>
            <person name="Ma D."/>
            <person name="Wang S."/>
            <person name="Liang W."/>
            <person name="Fang L."/>
            <person name="Cai C."/>
            <person name="Zhu X."/>
            <person name="Zhou B."/>
            <person name="Zhang Y."/>
            <person name="Chen Z."/>
            <person name="Xu S."/>
            <person name="Zhu R."/>
            <person name="Wang S."/>
            <person name="Zhang T."/>
            <person name="Zhao G."/>
        </authorList>
    </citation>
    <scope>NUCLEOTIDE SEQUENCE [LARGE SCALE GENOMIC DNA]</scope>
    <source>
        <strain evidence="2">cv. Xinhai21</strain>
        <tissue evidence="1">Leaf</tissue>
    </source>
</reference>
<dbReference type="Proteomes" id="UP000239757">
    <property type="component" value="Unassembled WGS sequence"/>
</dbReference>